<dbReference type="AlphaFoldDB" id="A0A1J5N1U6"/>
<dbReference type="SUPFAM" id="SSF53850">
    <property type="entry name" value="Periplasmic binding protein-like II"/>
    <property type="match status" value="1"/>
</dbReference>
<dbReference type="PANTHER" id="PTHR35936">
    <property type="entry name" value="MEMBRANE-BOUND LYTIC MUREIN TRANSGLYCOSYLASE F"/>
    <property type="match status" value="1"/>
</dbReference>
<dbReference type="Proteomes" id="UP000181901">
    <property type="component" value="Unassembled WGS sequence"/>
</dbReference>
<keyword evidence="2" id="KW-1185">Reference proteome</keyword>
<gene>
    <name evidence="1" type="ORF">BerOc1_03537</name>
</gene>
<dbReference type="PANTHER" id="PTHR35936:SF6">
    <property type="entry name" value="AMINO ACID ABC TRANSPORTER SUBSTRATE-BINDING PAAT FAMILY PROTEIN"/>
    <property type="match status" value="1"/>
</dbReference>
<dbReference type="OrthoDB" id="5455551at2"/>
<accession>A0A1J5N1U6</accession>
<sequence length="259" mass="29310">MKEARLFAVFPKRPFAAVGLLVLAWACLARPVLAGDSVTFALFTRGWPPFEMVVDGEARGAALDIFRVTMPKGTETRVLMLPASRSALRSEGDTVYTRLECRDWLDNADLYLWSAPVLALRTVLVSRGSSPVEYRGETSLHGLTIGCIKSYSYPNVVPLFNSGKAFRYDVNSDVVLLRMLKAGRVDVALFDEYTVRWIIRTSPEMGTDDFYIAKKELGSSDLRFAFNRHPGWEARLPEVNERIRANRRAGVYDRIMERY</sequence>
<name>A0A1J5N1U6_9BACT</name>
<dbReference type="Gene3D" id="3.40.190.10">
    <property type="entry name" value="Periplasmic binding protein-like II"/>
    <property type="match status" value="2"/>
</dbReference>
<comment type="caution">
    <text evidence="1">The sequence shown here is derived from an EMBL/GenBank/DDBJ whole genome shotgun (WGS) entry which is preliminary data.</text>
</comment>
<proteinExistence type="predicted"/>
<evidence type="ECO:0000313" key="2">
    <source>
        <dbReference type="Proteomes" id="UP000181901"/>
    </source>
</evidence>
<evidence type="ECO:0000313" key="1">
    <source>
        <dbReference type="EMBL" id="OIQ48784.1"/>
    </source>
</evidence>
<organism evidence="1 2">
    <name type="scientific">Pseudodesulfovibrio hydrargyri</name>
    <dbReference type="NCBI Taxonomy" id="2125990"/>
    <lineage>
        <taxon>Bacteria</taxon>
        <taxon>Pseudomonadati</taxon>
        <taxon>Thermodesulfobacteriota</taxon>
        <taxon>Desulfovibrionia</taxon>
        <taxon>Desulfovibrionales</taxon>
        <taxon>Desulfovibrionaceae</taxon>
    </lineage>
</organism>
<reference evidence="1 2" key="1">
    <citation type="submission" date="2015-09" db="EMBL/GenBank/DDBJ databases">
        <title>Genome of Desulfovibrio dechloracetivorans BerOc1, a mercury methylating strain isolated from highly hydrocarbons and metals contaminated coastal sediments.</title>
        <authorList>
            <person name="Goni Urriza M."/>
            <person name="Gassie C."/>
            <person name="Bouchez O."/>
            <person name="Klopp C."/>
            <person name="Ranchou-Peyruse A."/>
            <person name="Remy G."/>
        </authorList>
    </citation>
    <scope>NUCLEOTIDE SEQUENCE [LARGE SCALE GENOMIC DNA]</scope>
    <source>
        <strain evidence="1 2">BerOc1</strain>
    </source>
</reference>
<protein>
    <submittedName>
        <fullName evidence="1">Bacterial extracellular solute-binding protein, family 3</fullName>
    </submittedName>
</protein>
<dbReference type="EMBL" id="LKAQ01000005">
    <property type="protein sequence ID" value="OIQ48784.1"/>
    <property type="molecule type" value="Genomic_DNA"/>
</dbReference>